<dbReference type="CDD" id="cd07814">
    <property type="entry name" value="SRPBCC_CalC_Aha1-like"/>
    <property type="match status" value="1"/>
</dbReference>
<accession>A0A3A9Y8M5</accession>
<dbReference type="InterPro" id="IPR023393">
    <property type="entry name" value="START-like_dom_sf"/>
</dbReference>
<name>A0A3A9Y8M5_9ACTN</name>
<protein>
    <submittedName>
        <fullName evidence="3">SRPBCC domain-containing protein</fullName>
    </submittedName>
</protein>
<gene>
    <name evidence="3" type="ORF">D7044_27340</name>
</gene>
<sequence>MSEPMKLHARLAAPVEAVRRALTDAAELRVWLAEHAEVELPQRYEFWGRYTPEGDAPHQRPLHVDDETLRFAWTLDGVETTTEIRLRAESADSTILSLSQSHFDFADVISGAPRGVLQTYWYLSTANLALHLEGQPLLPKVDFTSAEMRSEILIDAPMAKVFTSLTDSEQASAWFGHPIGIEPWVGGRYAMGGFESGHAAKVVDLDPGRMVSVDWGPPGVTTWELAESEGKTKLTFVQSGFDEAHPPYAGWAGSLSGLYELRRYNELADWQPMWLTEEPSAEPQTATAAG</sequence>
<feature type="domain" description="Activator of Hsp90 ATPase homologue 1/2-like C-terminal" evidence="2">
    <location>
        <begin position="155"/>
        <end position="259"/>
    </location>
</feature>
<dbReference type="RefSeq" id="WP_120690601.1">
    <property type="nucleotide sequence ID" value="NZ_RAZT01000017.1"/>
</dbReference>
<evidence type="ECO:0000313" key="3">
    <source>
        <dbReference type="EMBL" id="RKN27926.1"/>
    </source>
</evidence>
<reference evidence="3 4" key="1">
    <citation type="submission" date="2018-09" db="EMBL/GenBank/DDBJ databases">
        <title>Micromonospora sp. nov. MS1-9, isolated from a root of Musa sp.</title>
        <authorList>
            <person name="Kuncharoen N."/>
            <person name="Kudo T."/>
            <person name="Ohkuma M."/>
            <person name="Yuki M."/>
            <person name="Tanasupawat S."/>
        </authorList>
    </citation>
    <scope>NUCLEOTIDE SEQUENCE [LARGE SCALE GENOMIC DNA]</scope>
    <source>
        <strain evidence="3 4">MS1-9</strain>
    </source>
</reference>
<dbReference type="EMBL" id="RAZT01000017">
    <property type="protein sequence ID" value="RKN27926.1"/>
    <property type="molecule type" value="Genomic_DNA"/>
</dbReference>
<comment type="caution">
    <text evidence="3">The sequence shown here is derived from an EMBL/GenBank/DDBJ whole genome shotgun (WGS) entry which is preliminary data.</text>
</comment>
<evidence type="ECO:0000256" key="1">
    <source>
        <dbReference type="ARBA" id="ARBA00006817"/>
    </source>
</evidence>
<dbReference type="Pfam" id="PF08327">
    <property type="entry name" value="AHSA1"/>
    <property type="match status" value="1"/>
</dbReference>
<evidence type="ECO:0000259" key="2">
    <source>
        <dbReference type="Pfam" id="PF08327"/>
    </source>
</evidence>
<dbReference type="SUPFAM" id="SSF55961">
    <property type="entry name" value="Bet v1-like"/>
    <property type="match status" value="2"/>
</dbReference>
<dbReference type="AlphaFoldDB" id="A0A3A9Y8M5"/>
<dbReference type="InterPro" id="IPR013538">
    <property type="entry name" value="ASHA1/2-like_C"/>
</dbReference>
<proteinExistence type="inferred from homology"/>
<dbReference type="Gene3D" id="3.30.530.20">
    <property type="match status" value="2"/>
</dbReference>
<dbReference type="Proteomes" id="UP000275865">
    <property type="component" value="Unassembled WGS sequence"/>
</dbReference>
<comment type="similarity">
    <text evidence="1">Belongs to the AHA1 family.</text>
</comment>
<organism evidence="3 4">
    <name type="scientific">Micromonospora musae</name>
    <dbReference type="NCBI Taxonomy" id="1894970"/>
    <lineage>
        <taxon>Bacteria</taxon>
        <taxon>Bacillati</taxon>
        <taxon>Actinomycetota</taxon>
        <taxon>Actinomycetes</taxon>
        <taxon>Micromonosporales</taxon>
        <taxon>Micromonosporaceae</taxon>
        <taxon>Micromonospora</taxon>
    </lineage>
</organism>
<evidence type="ECO:0000313" key="4">
    <source>
        <dbReference type="Proteomes" id="UP000275865"/>
    </source>
</evidence>